<dbReference type="EC" id="2.7.8.29" evidence="1"/>
<dbReference type="UniPathway" id="UPA00948"/>
<dbReference type="AlphaFoldDB" id="A0A087TLH5"/>
<keyword evidence="1" id="KW-0256">Endoplasmic reticulum</keyword>
<keyword evidence="1" id="KW-0812">Transmembrane</keyword>
<evidence type="ECO:0000313" key="2">
    <source>
        <dbReference type="EMBL" id="KFM65964.1"/>
    </source>
</evidence>
<keyword evidence="1" id="KW-0472">Membrane</keyword>
<keyword evidence="1" id="KW-1208">Phospholipid metabolism</keyword>
<name>A0A087TLH5_STEMI</name>
<dbReference type="GO" id="GO:0006659">
    <property type="term" value="P:phosphatidylserine biosynthetic process"/>
    <property type="evidence" value="ECO:0007669"/>
    <property type="project" value="UniProtKB-UniRule"/>
</dbReference>
<comment type="similarity">
    <text evidence="1">Belongs to the phosphatidyl serine synthase family.</text>
</comment>
<keyword evidence="1" id="KW-0443">Lipid metabolism</keyword>
<dbReference type="GO" id="GO:0106245">
    <property type="term" value="F:L-serine-phosphatidylethanolamine phosphatidyltransferase activity"/>
    <property type="evidence" value="ECO:0007669"/>
    <property type="project" value="UniProtKB-UniRule"/>
</dbReference>
<comment type="subcellular location">
    <subcellularLocation>
        <location evidence="1">Endoplasmic reticulum membrane</location>
        <topology evidence="1">Multi-pass membrane protein</topology>
    </subcellularLocation>
</comment>
<protein>
    <recommendedName>
        <fullName evidence="1">Phosphatidylserine synthase</fullName>
        <ecNumber evidence="1">2.7.8.29</ecNumber>
    </recommendedName>
    <alternativeName>
        <fullName evidence="1">Serine-exchange enzyme</fullName>
    </alternativeName>
</protein>
<reference evidence="2 3" key="1">
    <citation type="submission" date="2013-11" db="EMBL/GenBank/DDBJ databases">
        <title>Genome sequencing of Stegodyphus mimosarum.</title>
        <authorList>
            <person name="Bechsgaard J."/>
        </authorList>
    </citation>
    <scope>NUCLEOTIDE SEQUENCE [LARGE SCALE GENOMIC DNA]</scope>
</reference>
<keyword evidence="1" id="KW-0594">Phospholipid biosynthesis</keyword>
<dbReference type="InterPro" id="IPR004277">
    <property type="entry name" value="PSS"/>
</dbReference>
<comment type="pathway">
    <text evidence="1">Phospholipid metabolism; phosphatidylserine biosynthesis.</text>
</comment>
<keyword evidence="1" id="KW-0808">Transferase</keyword>
<proteinExistence type="inferred from homology"/>
<gene>
    <name evidence="2" type="ORF">X975_15879</name>
</gene>
<feature type="transmembrane region" description="Helical" evidence="1">
    <location>
        <begin position="29"/>
        <end position="47"/>
    </location>
</feature>
<comment type="function">
    <text evidence="1">Catalyzes a base-exchange reaction in which the polar head group of phosphatidylethanolamine (PE) is replaced by L-serine.</text>
</comment>
<dbReference type="STRING" id="407821.A0A087TLH5"/>
<dbReference type="OrthoDB" id="10265393at2759"/>
<comment type="catalytic activity">
    <reaction evidence="1">
        <text>a 1,2-diacyl-sn-glycero-3-phosphoethanolamine + L-serine = a 1,2-diacyl-sn-glycero-3-phospho-L-serine + ethanolamine</text>
        <dbReference type="Rhea" id="RHEA:27606"/>
        <dbReference type="ChEBI" id="CHEBI:33384"/>
        <dbReference type="ChEBI" id="CHEBI:57262"/>
        <dbReference type="ChEBI" id="CHEBI:57603"/>
        <dbReference type="ChEBI" id="CHEBI:64612"/>
        <dbReference type="EC" id="2.7.8.29"/>
    </reaction>
</comment>
<dbReference type="Proteomes" id="UP000054359">
    <property type="component" value="Unassembled WGS sequence"/>
</dbReference>
<dbReference type="EMBL" id="KK115764">
    <property type="protein sequence ID" value="KFM65964.1"/>
    <property type="molecule type" value="Genomic_DNA"/>
</dbReference>
<keyword evidence="1" id="KW-0444">Lipid biosynthesis</keyword>
<dbReference type="GO" id="GO:0005789">
    <property type="term" value="C:endoplasmic reticulum membrane"/>
    <property type="evidence" value="ECO:0007669"/>
    <property type="project" value="UniProtKB-SubCell"/>
</dbReference>
<feature type="transmembrane region" description="Helical" evidence="1">
    <location>
        <begin position="59"/>
        <end position="79"/>
    </location>
</feature>
<sequence length="129" mass="15095">MVFAGAVSAREYFQCLDDPNCKTFGRQSWLMVAIIITEFLVIAKFDYETITKPLPVHIVYFWVFALCALFFWTVWKFFFLPKLNVSKLDEHLFLVDQNYQVGDGNLIENSALKKNGTYNTYRNTTKKIN</sequence>
<feature type="non-terminal residue" evidence="2">
    <location>
        <position position="129"/>
    </location>
</feature>
<keyword evidence="3" id="KW-1185">Reference proteome</keyword>
<organism evidence="2 3">
    <name type="scientific">Stegodyphus mimosarum</name>
    <name type="common">African social velvet spider</name>
    <dbReference type="NCBI Taxonomy" id="407821"/>
    <lineage>
        <taxon>Eukaryota</taxon>
        <taxon>Metazoa</taxon>
        <taxon>Ecdysozoa</taxon>
        <taxon>Arthropoda</taxon>
        <taxon>Chelicerata</taxon>
        <taxon>Arachnida</taxon>
        <taxon>Araneae</taxon>
        <taxon>Araneomorphae</taxon>
        <taxon>Entelegynae</taxon>
        <taxon>Eresoidea</taxon>
        <taxon>Eresidae</taxon>
        <taxon>Stegodyphus</taxon>
    </lineage>
</organism>
<comment type="caution">
    <text evidence="1">Lacks conserved residue(s) required for the propagation of feature annotation.</text>
</comment>
<evidence type="ECO:0000256" key="1">
    <source>
        <dbReference type="RuleBase" id="RU368094"/>
    </source>
</evidence>
<evidence type="ECO:0000313" key="3">
    <source>
        <dbReference type="Proteomes" id="UP000054359"/>
    </source>
</evidence>
<dbReference type="Pfam" id="PF03034">
    <property type="entry name" value="PSS"/>
    <property type="match status" value="1"/>
</dbReference>
<accession>A0A087TLH5</accession>
<keyword evidence="1" id="KW-1133">Transmembrane helix</keyword>